<proteinExistence type="predicted"/>
<name>A0A7S6VVW6_9GAMM</name>
<dbReference type="EMBL" id="CP048659">
    <property type="protein sequence ID" value="QOW45899.1"/>
    <property type="molecule type" value="Genomic_DNA"/>
</dbReference>
<reference evidence="1 2" key="1">
    <citation type="submission" date="2020-02" db="EMBL/GenBank/DDBJ databases">
        <title>Tigecycline-resistant Acinetobacter species from pigs and migratory birds.</title>
        <authorList>
            <person name="Chen C."/>
            <person name="Sun J."/>
            <person name="Liao X.-P."/>
            <person name="Liu Y.-H."/>
        </authorList>
    </citation>
    <scope>NUCLEOTIDE SEQUENCE [LARGE SCALE GENOMIC DNA]</scope>
    <source>
        <strain evidence="1 2">YH12207_T</strain>
    </source>
</reference>
<evidence type="ECO:0000313" key="2">
    <source>
        <dbReference type="Proteomes" id="UP000593966"/>
    </source>
</evidence>
<dbReference type="SUPFAM" id="SSF81901">
    <property type="entry name" value="HCP-like"/>
    <property type="match status" value="2"/>
</dbReference>
<dbReference type="InterPro" id="IPR050767">
    <property type="entry name" value="Sel1_AlgK"/>
</dbReference>
<dbReference type="InterPro" id="IPR006597">
    <property type="entry name" value="Sel1-like"/>
</dbReference>
<dbReference type="Proteomes" id="UP000593966">
    <property type="component" value="Chromosome"/>
</dbReference>
<dbReference type="Gene3D" id="1.25.40.10">
    <property type="entry name" value="Tetratricopeptide repeat domain"/>
    <property type="match status" value="1"/>
</dbReference>
<keyword evidence="2" id="KW-1185">Reference proteome</keyword>
<organism evidence="1 2">
    <name type="scientific">Acinetobacter piscicola</name>
    <dbReference type="NCBI Taxonomy" id="2006115"/>
    <lineage>
        <taxon>Bacteria</taxon>
        <taxon>Pseudomonadati</taxon>
        <taxon>Pseudomonadota</taxon>
        <taxon>Gammaproteobacteria</taxon>
        <taxon>Moraxellales</taxon>
        <taxon>Moraxellaceae</taxon>
        <taxon>Acinetobacter</taxon>
    </lineage>
</organism>
<accession>A0A7S6VVW6</accession>
<dbReference type="RefSeq" id="WP_180045398.1">
    <property type="nucleotide sequence ID" value="NZ_CP048659.1"/>
</dbReference>
<dbReference type="InterPro" id="IPR011990">
    <property type="entry name" value="TPR-like_helical_dom_sf"/>
</dbReference>
<gene>
    <name evidence="1" type="ORF">G0028_08320</name>
</gene>
<protein>
    <submittedName>
        <fullName evidence="1">Sel1 repeat family protein</fullName>
    </submittedName>
</protein>
<sequence>MICTTSTFAIVNNELQAVTAEEVTEIMQAAKSGNKDAQYNLGLFYQNGIRVDQDINQALQWYTKAANQNDAGAYLSIGILYYNDEFKIKDIHKAFVNIQKAAELGETLAQSHLCMLYDEGKGVEKNPNLALYWCLKAAVQGDATAQKEASRLILAQQQSDEYPKAIEWLKYYAQLGDAYAQFNLGTAYAKGLGVEVDLNRAIELWQLAANKNVPEAYFSLGSSYFYGLGVQQDIQQAQYYYLKAAELDVSEGMVGFALIVQEQSDRQPKGLYLAEEWLKKAVKLNNIKAMYNLASLYEAHPKVFASRNNEIIPLLEKAADLGSIEAMKGLGLLYENKKEDSQQSVKAQYWYQKAAEATASAFKE</sequence>
<dbReference type="PANTHER" id="PTHR11102">
    <property type="entry name" value="SEL-1-LIKE PROTEIN"/>
    <property type="match status" value="1"/>
</dbReference>
<dbReference type="AlphaFoldDB" id="A0A7S6VVW6"/>
<dbReference type="Pfam" id="PF08238">
    <property type="entry name" value="Sel1"/>
    <property type="match status" value="9"/>
</dbReference>
<dbReference type="PANTHER" id="PTHR11102:SF160">
    <property type="entry name" value="ERAD-ASSOCIATED E3 UBIQUITIN-PROTEIN LIGASE COMPONENT HRD3"/>
    <property type="match status" value="1"/>
</dbReference>
<evidence type="ECO:0000313" key="1">
    <source>
        <dbReference type="EMBL" id="QOW45899.1"/>
    </source>
</evidence>
<dbReference type="SMART" id="SM00671">
    <property type="entry name" value="SEL1"/>
    <property type="match status" value="7"/>
</dbReference>